<dbReference type="CDD" id="cd17930">
    <property type="entry name" value="DEXHc_cas3"/>
    <property type="match status" value="1"/>
</dbReference>
<dbReference type="InterPro" id="IPR054712">
    <property type="entry name" value="Cas3-like_dom"/>
</dbReference>
<evidence type="ECO:0000256" key="4">
    <source>
        <dbReference type="ARBA" id="ARBA00022723"/>
    </source>
</evidence>
<keyword evidence="4" id="KW-0479">Metal-binding</keyword>
<evidence type="ECO:0000313" key="12">
    <source>
        <dbReference type="Proteomes" id="UP000604475"/>
    </source>
</evidence>
<dbReference type="Proteomes" id="UP000604475">
    <property type="component" value="Unassembled WGS sequence"/>
</dbReference>
<dbReference type="GO" id="GO:0046872">
    <property type="term" value="F:metal ion binding"/>
    <property type="evidence" value="ECO:0007669"/>
    <property type="project" value="UniProtKB-KW"/>
</dbReference>
<dbReference type="PANTHER" id="PTHR47963:SF9">
    <property type="entry name" value="CRISPR-ASSOCIATED ENDONUCLEASE_HELICASE CAS3"/>
    <property type="match status" value="1"/>
</dbReference>
<comment type="similarity">
    <text evidence="2">In the central section; belongs to the CRISPR-associated helicase Cas3 family.</text>
</comment>
<dbReference type="GO" id="GO:0005524">
    <property type="term" value="F:ATP binding"/>
    <property type="evidence" value="ECO:0007669"/>
    <property type="project" value="UniProtKB-KW"/>
</dbReference>
<dbReference type="SUPFAM" id="SSF109604">
    <property type="entry name" value="HD-domain/PDEase-like"/>
    <property type="match status" value="1"/>
</dbReference>
<keyword evidence="12" id="KW-1185">Reference proteome</keyword>
<dbReference type="InterPro" id="IPR027417">
    <property type="entry name" value="P-loop_NTPase"/>
</dbReference>
<comment type="similarity">
    <text evidence="1">In the N-terminal section; belongs to the CRISPR-associated nuclease Cas3-HD family.</text>
</comment>
<dbReference type="SUPFAM" id="SSF52540">
    <property type="entry name" value="P-loop containing nucleoside triphosphate hydrolases"/>
    <property type="match status" value="1"/>
</dbReference>
<sequence>MRASKPTTGVGAVLDAAMAVVWGKSDAQGSPHLLLGHLLDTAAVGELIWDRFLAPVVKGHLDEVSGGRGRSLFALLCGLHDVGKATPAFQSKDGALAVRVQAAGLGWRPLSRNRVSAWHHTKAGAAIVRSRLAGAGWSSESCEWVWPLIAGHHGVVPAIGCLWQPPRDAHGRGAAWRQVQDGIVDRVAEDLGLDLGSFAGLGMPRRGGQLAVSGLIIMADWIASDEQHFRGLPDLAAISMDEARSRAVSAWERLGLRGGWRPASLVPCASAELVEHRFGVPARSAQAAAVELAEQMPAPGLLILEAPMGEGKTEAALAAAEVLARRFGADGLFVGMPTQATSDPMFGRVREWLTAVDSEVPLGLLHGRARFNKEWAALRAPVRFVGVADDQDEYGLGDVYGSAGQNGGAEDRPVGDGMAAADWFFGPKRGLLAPVTVGTVDQLLHAATRTKHVMVRHAGLAGRVVVLDEVHAYDVYMSQFLFEALRWLADTGVPVVLLSATLPPALRHKLISAYAQGASRQREVDLGDVPAPSGYPSTTAVCVVEGKVDGAVEASLPWRESSPVVVEVLDETDTFEPRTVADRVLAEVAREDATTSADQPLGCVLVVCNTVARAQDVYAALAPALGDDVVLLHSRFVAAERARRTEEVVNQLGRPGRLEGARRPRRLVVVATQVAEQSFDVDVDLLITDLAPIDLLLQRVGRLHRHQRPEEDRPAHLRQPRVVVSGLRRYPGNQPSAFPPGSRAVYGNHLLLRSAALVLEAVAMDGWSVPAAVPRLVATGYDDTPLGPPEWARAVAKAKDAWAEREQRREANARGFLLAGEDFLGASTLDGLHERSTAALATEERVAAVVRDGDESVEVVLVRRDVAGFRTLGGTWLGPNGEVPVHDDTVLEEVVGATIRLPAYQDLTAAALSDLRPLPAWIGDGRDRRHDPWLRRSRALVVEDGPAEGVLTARLGERRLTYHHDLGLRVVKL</sequence>
<dbReference type="EMBL" id="JAEACQ010000243">
    <property type="protein sequence ID" value="MBL7630162.1"/>
    <property type="molecule type" value="Genomic_DNA"/>
</dbReference>
<dbReference type="SMART" id="SM00487">
    <property type="entry name" value="DEXDc"/>
    <property type="match status" value="1"/>
</dbReference>
<keyword evidence="8" id="KW-0067">ATP-binding</keyword>
<dbReference type="NCBIfam" id="TIGR01596">
    <property type="entry name" value="cas3_HD"/>
    <property type="match status" value="1"/>
</dbReference>
<evidence type="ECO:0000256" key="5">
    <source>
        <dbReference type="ARBA" id="ARBA00022741"/>
    </source>
</evidence>
<dbReference type="PANTHER" id="PTHR47963">
    <property type="entry name" value="DEAD-BOX ATP-DEPENDENT RNA HELICASE 47, MITOCHONDRIAL"/>
    <property type="match status" value="1"/>
</dbReference>
<proteinExistence type="inferred from homology"/>
<evidence type="ECO:0000256" key="9">
    <source>
        <dbReference type="ARBA" id="ARBA00023118"/>
    </source>
</evidence>
<dbReference type="GO" id="GO:0003724">
    <property type="term" value="F:RNA helicase activity"/>
    <property type="evidence" value="ECO:0007669"/>
    <property type="project" value="TreeGrafter"/>
</dbReference>
<dbReference type="Gene3D" id="1.10.3210.30">
    <property type="match status" value="1"/>
</dbReference>
<comment type="caution">
    <text evidence="11">The sequence shown here is derived from an EMBL/GenBank/DDBJ whole genome shotgun (WGS) entry which is preliminary data.</text>
</comment>
<keyword evidence="7" id="KW-0347">Helicase</keyword>
<keyword evidence="9" id="KW-0051">Antiviral defense</keyword>
<organism evidence="11 12">
    <name type="scientific">Frankia nepalensis</name>
    <dbReference type="NCBI Taxonomy" id="1836974"/>
    <lineage>
        <taxon>Bacteria</taxon>
        <taxon>Bacillati</taxon>
        <taxon>Actinomycetota</taxon>
        <taxon>Actinomycetes</taxon>
        <taxon>Frankiales</taxon>
        <taxon>Frankiaceae</taxon>
        <taxon>Frankia</taxon>
    </lineage>
</organism>
<evidence type="ECO:0000256" key="3">
    <source>
        <dbReference type="ARBA" id="ARBA00022722"/>
    </source>
</evidence>
<dbReference type="InterPro" id="IPR001650">
    <property type="entry name" value="Helicase_C-like"/>
</dbReference>
<dbReference type="SMART" id="SM00490">
    <property type="entry name" value="HELICc"/>
    <property type="match status" value="1"/>
</dbReference>
<gene>
    <name evidence="11" type="primary">cas3</name>
    <name evidence="11" type="ORF">I7412_23960</name>
</gene>
<evidence type="ECO:0000256" key="6">
    <source>
        <dbReference type="ARBA" id="ARBA00022801"/>
    </source>
</evidence>
<reference evidence="11" key="1">
    <citation type="submission" date="2020-12" db="EMBL/GenBank/DDBJ databases">
        <title>Genomic characterization of non-nitrogen-fixing Frankia strains.</title>
        <authorList>
            <person name="Carlos-Shanley C."/>
            <person name="Guerra T."/>
            <person name="Hahn D."/>
        </authorList>
    </citation>
    <scope>NUCLEOTIDE SEQUENCE</scope>
    <source>
        <strain evidence="11">CN6</strain>
    </source>
</reference>
<dbReference type="InterPro" id="IPR038257">
    <property type="entry name" value="CRISPR-assoc_Cas3_HD_sf"/>
</dbReference>
<dbReference type="PROSITE" id="PS51643">
    <property type="entry name" value="HD_CAS3"/>
    <property type="match status" value="1"/>
</dbReference>
<feature type="domain" description="HD Cas3-type" evidence="10">
    <location>
        <begin position="27"/>
        <end position="222"/>
    </location>
</feature>
<dbReference type="GO" id="GO:0016787">
    <property type="term" value="F:hydrolase activity"/>
    <property type="evidence" value="ECO:0007669"/>
    <property type="project" value="UniProtKB-KW"/>
</dbReference>
<dbReference type="InterPro" id="IPR014001">
    <property type="entry name" value="Helicase_ATP-bd"/>
</dbReference>
<evidence type="ECO:0000313" key="11">
    <source>
        <dbReference type="EMBL" id="MBL7630162.1"/>
    </source>
</evidence>
<dbReference type="CDD" id="cd09641">
    <property type="entry name" value="Cas3''_I"/>
    <property type="match status" value="1"/>
</dbReference>
<dbReference type="GO" id="GO:0051607">
    <property type="term" value="P:defense response to virus"/>
    <property type="evidence" value="ECO:0007669"/>
    <property type="project" value="UniProtKB-KW"/>
</dbReference>
<keyword evidence="6" id="KW-0378">Hydrolase</keyword>
<dbReference type="Pfam" id="PF22590">
    <property type="entry name" value="Cas3-like_C_2"/>
    <property type="match status" value="1"/>
</dbReference>
<protein>
    <submittedName>
        <fullName evidence="11">CRISPR-associated helicase Cas3</fullName>
    </submittedName>
</protein>
<evidence type="ECO:0000259" key="10">
    <source>
        <dbReference type="PROSITE" id="PS51643"/>
    </source>
</evidence>
<dbReference type="InterPro" id="IPR006483">
    <property type="entry name" value="CRISPR-assoc_Cas3_HD"/>
</dbReference>
<name>A0A937RHC9_9ACTN</name>
<evidence type="ECO:0000256" key="2">
    <source>
        <dbReference type="ARBA" id="ARBA00009046"/>
    </source>
</evidence>
<dbReference type="GO" id="GO:0003723">
    <property type="term" value="F:RNA binding"/>
    <property type="evidence" value="ECO:0007669"/>
    <property type="project" value="TreeGrafter"/>
</dbReference>
<dbReference type="RefSeq" id="WP_202999896.1">
    <property type="nucleotide sequence ID" value="NZ_JADWYU010000136.1"/>
</dbReference>
<dbReference type="GO" id="GO:0004518">
    <property type="term" value="F:nuclease activity"/>
    <property type="evidence" value="ECO:0007669"/>
    <property type="project" value="UniProtKB-KW"/>
</dbReference>
<dbReference type="Gene3D" id="3.40.50.300">
    <property type="entry name" value="P-loop containing nucleotide triphosphate hydrolases"/>
    <property type="match status" value="2"/>
</dbReference>
<evidence type="ECO:0000256" key="1">
    <source>
        <dbReference type="ARBA" id="ARBA00006847"/>
    </source>
</evidence>
<dbReference type="Pfam" id="PF18019">
    <property type="entry name" value="Cas3_HD"/>
    <property type="match status" value="1"/>
</dbReference>
<keyword evidence="3" id="KW-0540">Nuclease</keyword>
<dbReference type="Pfam" id="PF18395">
    <property type="entry name" value="Cas3_C"/>
    <property type="match status" value="1"/>
</dbReference>
<accession>A0A937RHC9</accession>
<dbReference type="AlphaFoldDB" id="A0A937RHC9"/>
<evidence type="ECO:0000256" key="8">
    <source>
        <dbReference type="ARBA" id="ARBA00022840"/>
    </source>
</evidence>
<keyword evidence="5" id="KW-0547">Nucleotide-binding</keyword>
<dbReference type="InterPro" id="IPR006474">
    <property type="entry name" value="Helicase_Cas3_CRISPR-ass_core"/>
</dbReference>
<dbReference type="InterPro" id="IPR041372">
    <property type="entry name" value="Cas3_C"/>
</dbReference>
<dbReference type="InterPro" id="IPR050547">
    <property type="entry name" value="DEAD_box_RNA_helicases"/>
</dbReference>
<evidence type="ECO:0000256" key="7">
    <source>
        <dbReference type="ARBA" id="ARBA00022806"/>
    </source>
</evidence>
<dbReference type="NCBIfam" id="TIGR01587">
    <property type="entry name" value="cas3_core"/>
    <property type="match status" value="1"/>
</dbReference>